<dbReference type="AlphaFoldDB" id="X6N5V9"/>
<dbReference type="HAMAP" id="MF_01401">
    <property type="entry name" value="MsrA"/>
    <property type="match status" value="1"/>
</dbReference>
<comment type="catalytic activity">
    <reaction evidence="6">
        <text>L-methionyl-[protein] + [thioredoxin]-disulfide + H2O = L-methionyl-(S)-S-oxide-[protein] + [thioredoxin]-dithiol</text>
        <dbReference type="Rhea" id="RHEA:14217"/>
        <dbReference type="Rhea" id="RHEA-COMP:10698"/>
        <dbReference type="Rhea" id="RHEA-COMP:10700"/>
        <dbReference type="Rhea" id="RHEA-COMP:12313"/>
        <dbReference type="Rhea" id="RHEA-COMP:12315"/>
        <dbReference type="ChEBI" id="CHEBI:15377"/>
        <dbReference type="ChEBI" id="CHEBI:16044"/>
        <dbReference type="ChEBI" id="CHEBI:29950"/>
        <dbReference type="ChEBI" id="CHEBI:44120"/>
        <dbReference type="ChEBI" id="CHEBI:50058"/>
        <dbReference type="EC" id="1.8.4.11"/>
    </reaction>
</comment>
<dbReference type="InterPro" id="IPR002569">
    <property type="entry name" value="Met_Sox_Rdtase_MsrA_dom"/>
</dbReference>
<evidence type="ECO:0000313" key="9">
    <source>
        <dbReference type="EMBL" id="ETO21680.1"/>
    </source>
</evidence>
<reference evidence="9 10" key="1">
    <citation type="journal article" date="2013" name="Curr. Biol.">
        <title>The Genome of the Foraminiferan Reticulomyxa filosa.</title>
        <authorList>
            <person name="Glockner G."/>
            <person name="Hulsmann N."/>
            <person name="Schleicher M."/>
            <person name="Noegel A.A."/>
            <person name="Eichinger L."/>
            <person name="Gallinger C."/>
            <person name="Pawlowski J."/>
            <person name="Sierra R."/>
            <person name="Euteneuer U."/>
            <person name="Pillet L."/>
            <person name="Moustafa A."/>
            <person name="Platzer M."/>
            <person name="Groth M."/>
            <person name="Szafranski K."/>
            <person name="Schliwa M."/>
        </authorList>
    </citation>
    <scope>NUCLEOTIDE SEQUENCE [LARGE SCALE GENOMIC DNA]</scope>
</reference>
<evidence type="ECO:0000259" key="8">
    <source>
        <dbReference type="Pfam" id="PF01625"/>
    </source>
</evidence>
<evidence type="ECO:0000313" key="10">
    <source>
        <dbReference type="Proteomes" id="UP000023152"/>
    </source>
</evidence>
<gene>
    <name evidence="9" type="ORF">RFI_15525</name>
</gene>
<dbReference type="OMA" id="TEKMFWR"/>
<organism evidence="9 10">
    <name type="scientific">Reticulomyxa filosa</name>
    <dbReference type="NCBI Taxonomy" id="46433"/>
    <lineage>
        <taxon>Eukaryota</taxon>
        <taxon>Sar</taxon>
        <taxon>Rhizaria</taxon>
        <taxon>Retaria</taxon>
        <taxon>Foraminifera</taxon>
        <taxon>Monothalamids</taxon>
        <taxon>Reticulomyxidae</taxon>
        <taxon>Reticulomyxa</taxon>
    </lineage>
</organism>
<comment type="catalytic activity">
    <reaction evidence="7">
        <text>[thioredoxin]-disulfide + L-methionine + H2O = L-methionine (S)-S-oxide + [thioredoxin]-dithiol</text>
        <dbReference type="Rhea" id="RHEA:19993"/>
        <dbReference type="Rhea" id="RHEA-COMP:10698"/>
        <dbReference type="Rhea" id="RHEA-COMP:10700"/>
        <dbReference type="ChEBI" id="CHEBI:15377"/>
        <dbReference type="ChEBI" id="CHEBI:29950"/>
        <dbReference type="ChEBI" id="CHEBI:50058"/>
        <dbReference type="ChEBI" id="CHEBI:57844"/>
        <dbReference type="ChEBI" id="CHEBI:58772"/>
        <dbReference type="EC" id="1.8.4.11"/>
    </reaction>
</comment>
<dbReference type="GO" id="GO:0034599">
    <property type="term" value="P:cellular response to oxidative stress"/>
    <property type="evidence" value="ECO:0007669"/>
    <property type="project" value="TreeGrafter"/>
</dbReference>
<dbReference type="EMBL" id="ASPP01011399">
    <property type="protein sequence ID" value="ETO21680.1"/>
    <property type="molecule type" value="Genomic_DNA"/>
</dbReference>
<feature type="domain" description="Peptide methionine sulphoxide reductase MsrA" evidence="8">
    <location>
        <begin position="82"/>
        <end position="166"/>
    </location>
</feature>
<dbReference type="OrthoDB" id="77405at2759"/>
<dbReference type="PANTHER" id="PTHR42799">
    <property type="entry name" value="MITOCHONDRIAL PEPTIDE METHIONINE SULFOXIDE REDUCTASE"/>
    <property type="match status" value="1"/>
</dbReference>
<dbReference type="EC" id="1.8.4.11" evidence="2"/>
<evidence type="ECO:0000256" key="3">
    <source>
        <dbReference type="ARBA" id="ARBA00023002"/>
    </source>
</evidence>
<comment type="similarity">
    <text evidence="1">Belongs to the MsrA Met sulfoxide reductase family.</text>
</comment>
<dbReference type="PANTHER" id="PTHR42799:SF2">
    <property type="entry name" value="MITOCHONDRIAL PEPTIDE METHIONINE SULFOXIDE REDUCTASE"/>
    <property type="match status" value="1"/>
</dbReference>
<comment type="caution">
    <text evidence="9">The sequence shown here is derived from an EMBL/GenBank/DDBJ whole genome shotgun (WGS) entry which is preliminary data.</text>
</comment>
<evidence type="ECO:0000256" key="5">
    <source>
        <dbReference type="ARBA" id="ARBA00030643"/>
    </source>
</evidence>
<dbReference type="InterPro" id="IPR036509">
    <property type="entry name" value="Met_Sox_Rdtase_MsrA_sf"/>
</dbReference>
<dbReference type="InterPro" id="IPR050162">
    <property type="entry name" value="MsrA_MetSO_reductase"/>
</dbReference>
<evidence type="ECO:0000256" key="1">
    <source>
        <dbReference type="ARBA" id="ARBA00005591"/>
    </source>
</evidence>
<keyword evidence="10" id="KW-1185">Reference proteome</keyword>
<name>X6N5V9_RETFI</name>
<evidence type="ECO:0000256" key="6">
    <source>
        <dbReference type="ARBA" id="ARBA00047806"/>
    </source>
</evidence>
<evidence type="ECO:0000256" key="7">
    <source>
        <dbReference type="ARBA" id="ARBA00048782"/>
    </source>
</evidence>
<feature type="domain" description="Peptide methionine sulphoxide reductase MsrA" evidence="8">
    <location>
        <begin position="194"/>
        <end position="249"/>
    </location>
</feature>
<dbReference type="NCBIfam" id="TIGR00401">
    <property type="entry name" value="msrA"/>
    <property type="match status" value="1"/>
</dbReference>
<dbReference type="GO" id="GO:0005737">
    <property type="term" value="C:cytoplasm"/>
    <property type="evidence" value="ECO:0007669"/>
    <property type="project" value="TreeGrafter"/>
</dbReference>
<evidence type="ECO:0000256" key="2">
    <source>
        <dbReference type="ARBA" id="ARBA00012502"/>
    </source>
</evidence>
<sequence>MISRSSKNNSSNTAFKYCFYRFNANHHAAILSRRYLQSTKKLELVTQDKAHKGRPNPLFKVCPTHVITGQSMYPPFPKGSEQIMFAMGCFWSSEKIFFELKGVISTQVGYSGGFTPNPTYEEICSNLTGHTEVVRVVFDPKIISCADLLKLFWENHNPCQGMQQVINPFQKQHIYKTCKPKKKMLCNNSQDLMTIAIYCYTDSQLEMAKVSKEEYQKVLSNKITTEIAPAQEIYYAEDMHQQFFYKNAQLKASCSMRGTGVQCPIPFRPKKNNVISICS</sequence>
<keyword evidence="3" id="KW-0560">Oxidoreductase</keyword>
<dbReference type="GO" id="GO:0008113">
    <property type="term" value="F:peptide-methionine (S)-S-oxide reductase activity"/>
    <property type="evidence" value="ECO:0007669"/>
    <property type="project" value="UniProtKB-EC"/>
</dbReference>
<protein>
    <recommendedName>
        <fullName evidence="2">peptide-methionine (S)-S-oxide reductase</fullName>
        <ecNumber evidence="2">1.8.4.11</ecNumber>
    </recommendedName>
    <alternativeName>
        <fullName evidence="5">Peptide-methionine (S)-S-oxide reductase</fullName>
    </alternativeName>
    <alternativeName>
        <fullName evidence="4">Protein-methionine-S-oxide reductase</fullName>
    </alternativeName>
</protein>
<dbReference type="Proteomes" id="UP000023152">
    <property type="component" value="Unassembled WGS sequence"/>
</dbReference>
<accession>X6N5V9</accession>
<dbReference type="SUPFAM" id="SSF55068">
    <property type="entry name" value="Peptide methionine sulfoxide reductase"/>
    <property type="match status" value="1"/>
</dbReference>
<proteinExistence type="inferred from homology"/>
<dbReference type="Pfam" id="PF01625">
    <property type="entry name" value="PMSR"/>
    <property type="match status" value="2"/>
</dbReference>
<evidence type="ECO:0000256" key="4">
    <source>
        <dbReference type="ARBA" id="ARBA00030273"/>
    </source>
</evidence>
<dbReference type="Gene3D" id="3.30.1060.10">
    <property type="entry name" value="Peptide methionine sulphoxide reductase MsrA"/>
    <property type="match status" value="1"/>
</dbReference>